<comment type="cofactor">
    <cofactor evidence="1">
        <name>[4Fe-4S] cluster</name>
        <dbReference type="ChEBI" id="CHEBI:49883"/>
    </cofactor>
</comment>
<name>F4A276_MAHA5</name>
<dbReference type="InterPro" id="IPR023885">
    <property type="entry name" value="4Fe4S-binding_SPASM_dom"/>
</dbReference>
<sequence>MQQIHRFYQSGIYMVIDVNSGAVHSVDRLTWDILEYYGTTDNAQIVDKLAYKYEKSDIAEALSELDQLRADGMLYSDDKDYDTFFQSDDRLHVVKAMCLHLSHDCNMRCSYCFASTGDFGGQRTLMTADTGRAALDFLVRHSGSRRHLEVDFFGGEPLMNFDAMKDIVEYGRRLEQSSGKHIRFTVTTNGIALDQEKIKYINDNMDNVVLSMDGRPAINDAMRKTINGKGTYDIIMPKFKSLVDNRKHGDYYIRGTFTKRNLDFAEDVMHIVDKGFDQVSVEPVVAKDQPYGLTQDDLPYIFEQYDRLVDEYLDRIRQGKPFNFFHFMIDLEQGPCVAKRLLGCGAGSEYIAVTPAGDIYPCHQFVGNADFIMGNVMEDTINTDMQQRFAQCNIYNKPECRKCWARFYCSGGCAANAYMFNGDIGQPYELYCAMEKKRIECALAIKAILNRDRH</sequence>
<dbReference type="NCBIfam" id="TIGR03974">
    <property type="entry name" value="rSAM_six_Cys"/>
    <property type="match status" value="1"/>
</dbReference>
<dbReference type="PANTHER" id="PTHR43273:SF8">
    <property type="entry name" value="RADICAL SAM DOMAIN PROTEIN"/>
    <property type="match status" value="1"/>
</dbReference>
<dbReference type="EMBL" id="CP002360">
    <property type="protein sequence ID" value="AEE96123.1"/>
    <property type="molecule type" value="Genomic_DNA"/>
</dbReference>
<dbReference type="InterPro" id="IPR013785">
    <property type="entry name" value="Aldolase_TIM"/>
</dbReference>
<dbReference type="OrthoDB" id="9808591at2"/>
<dbReference type="Pfam" id="PF04055">
    <property type="entry name" value="Radical_SAM"/>
    <property type="match status" value="1"/>
</dbReference>
<dbReference type="PROSITE" id="PS51918">
    <property type="entry name" value="RADICAL_SAM"/>
    <property type="match status" value="1"/>
</dbReference>
<dbReference type="InterPro" id="IPR058240">
    <property type="entry name" value="rSAM_sf"/>
</dbReference>
<reference evidence="8 9" key="2">
    <citation type="journal article" date="2011" name="Stand. Genomic Sci.">
        <title>Complete genome sequence of Mahella australiensis type strain (50-1 BON).</title>
        <authorList>
            <person name="Sikorski J."/>
            <person name="Teshima H."/>
            <person name="Nolan M."/>
            <person name="Lucas S."/>
            <person name="Hammon N."/>
            <person name="Deshpande S."/>
            <person name="Cheng J.F."/>
            <person name="Pitluck S."/>
            <person name="Liolios K."/>
            <person name="Pagani I."/>
            <person name="Ivanova N."/>
            <person name="Huntemann M."/>
            <person name="Mavromatis K."/>
            <person name="Ovchinikova G."/>
            <person name="Pati A."/>
            <person name="Tapia R."/>
            <person name="Han C."/>
            <person name="Goodwin L."/>
            <person name="Chen A."/>
            <person name="Palaniappan K."/>
            <person name="Land M."/>
            <person name="Hauser L."/>
            <person name="Ngatchou-Djao O.D."/>
            <person name="Rohde M."/>
            <person name="Pukall R."/>
            <person name="Spring S."/>
            <person name="Abt B."/>
            <person name="Goker M."/>
            <person name="Detter J.C."/>
            <person name="Woyke T."/>
            <person name="Bristow J."/>
            <person name="Markowitz V."/>
            <person name="Hugenholtz P."/>
            <person name="Eisen J.A."/>
            <person name="Kyrpides N.C."/>
            <person name="Klenk H.P."/>
            <person name="Lapidus A."/>
        </authorList>
    </citation>
    <scope>NUCLEOTIDE SEQUENCE [LARGE SCALE GENOMIC DNA]</scope>
    <source>
        <strain evidence="9">DSM 15567 / CIP 107919 / 50-1 BON</strain>
    </source>
</reference>
<keyword evidence="9" id="KW-1185">Reference proteome</keyword>
<keyword evidence="4" id="KW-0479">Metal-binding</keyword>
<dbReference type="Pfam" id="PF13186">
    <property type="entry name" value="SPASM"/>
    <property type="match status" value="1"/>
</dbReference>
<feature type="domain" description="Radical SAM core" evidence="7">
    <location>
        <begin position="91"/>
        <end position="320"/>
    </location>
</feature>
<dbReference type="PANTHER" id="PTHR43273">
    <property type="entry name" value="ANAEROBIC SULFATASE-MATURATING ENZYME HOMOLOG ASLB-RELATED"/>
    <property type="match status" value="1"/>
</dbReference>
<evidence type="ECO:0000256" key="4">
    <source>
        <dbReference type="ARBA" id="ARBA00022723"/>
    </source>
</evidence>
<dbReference type="InterPro" id="IPR023867">
    <property type="entry name" value="Sulphatase_maturase_rSAM"/>
</dbReference>
<dbReference type="SFLD" id="SFLDS00029">
    <property type="entry name" value="Radical_SAM"/>
    <property type="match status" value="1"/>
</dbReference>
<gene>
    <name evidence="8" type="ordered locus">Mahau_0925</name>
</gene>
<dbReference type="HOGENOM" id="CLU_009273_3_3_9"/>
<dbReference type="InterPro" id="IPR000385">
    <property type="entry name" value="MoaA_NifB_PqqE_Fe-S-bd_CS"/>
</dbReference>
<evidence type="ECO:0000313" key="8">
    <source>
        <dbReference type="EMBL" id="AEE96123.1"/>
    </source>
</evidence>
<dbReference type="STRING" id="697281.Mahau_0925"/>
<dbReference type="KEGG" id="mas:Mahau_0925"/>
<dbReference type="PROSITE" id="PS01305">
    <property type="entry name" value="MOAA_NIFB_PQQE"/>
    <property type="match status" value="1"/>
</dbReference>
<dbReference type="CDD" id="cd21124">
    <property type="entry name" value="SPASM_CteB-like"/>
    <property type="match status" value="1"/>
</dbReference>
<evidence type="ECO:0000256" key="5">
    <source>
        <dbReference type="ARBA" id="ARBA00023004"/>
    </source>
</evidence>
<dbReference type="eggNOG" id="COG0641">
    <property type="taxonomic scope" value="Bacteria"/>
</dbReference>
<keyword evidence="6" id="KW-0411">Iron-sulfur</keyword>
<dbReference type="AlphaFoldDB" id="F4A276"/>
<dbReference type="GO" id="GO:0051539">
    <property type="term" value="F:4 iron, 4 sulfur cluster binding"/>
    <property type="evidence" value="ECO:0007669"/>
    <property type="project" value="UniProtKB-KW"/>
</dbReference>
<evidence type="ECO:0000256" key="6">
    <source>
        <dbReference type="ARBA" id="ARBA00023014"/>
    </source>
</evidence>
<organism evidence="8 9">
    <name type="scientific">Mahella australiensis (strain DSM 15567 / CIP 107919 / 50-1 BON)</name>
    <dbReference type="NCBI Taxonomy" id="697281"/>
    <lineage>
        <taxon>Bacteria</taxon>
        <taxon>Bacillati</taxon>
        <taxon>Bacillota</taxon>
        <taxon>Clostridia</taxon>
        <taxon>Thermoanaerobacterales</taxon>
        <taxon>Thermoanaerobacterales Family IV. Incertae Sedis</taxon>
        <taxon>Mahella</taxon>
    </lineage>
</organism>
<evidence type="ECO:0000256" key="3">
    <source>
        <dbReference type="ARBA" id="ARBA00022691"/>
    </source>
</evidence>
<keyword evidence="5" id="KW-0408">Iron</keyword>
<dbReference type="InterPro" id="IPR024025">
    <property type="entry name" value="SCIFF_rSAM_maturase"/>
</dbReference>
<dbReference type="SFLD" id="SFLDG01384">
    <property type="entry name" value="thioether_bond_formation_requi"/>
    <property type="match status" value="1"/>
</dbReference>
<accession>F4A276</accession>
<dbReference type="SUPFAM" id="SSF102114">
    <property type="entry name" value="Radical SAM enzymes"/>
    <property type="match status" value="1"/>
</dbReference>
<dbReference type="NCBIfam" id="TIGR04085">
    <property type="entry name" value="rSAM_more_4Fe4S"/>
    <property type="match status" value="1"/>
</dbReference>
<keyword evidence="2" id="KW-0004">4Fe-4S</keyword>
<dbReference type="SFLD" id="SFLDG01067">
    <property type="entry name" value="SPASM/twitch_domain_containing"/>
    <property type="match status" value="1"/>
</dbReference>
<dbReference type="GO" id="GO:0016491">
    <property type="term" value="F:oxidoreductase activity"/>
    <property type="evidence" value="ECO:0007669"/>
    <property type="project" value="InterPro"/>
</dbReference>
<protein>
    <submittedName>
        <fullName evidence="8">Radical SAM domain protein</fullName>
    </submittedName>
</protein>
<evidence type="ECO:0000256" key="2">
    <source>
        <dbReference type="ARBA" id="ARBA00022485"/>
    </source>
</evidence>
<dbReference type="SFLD" id="SFLDG01386">
    <property type="entry name" value="main_SPASM_domain-containing"/>
    <property type="match status" value="1"/>
</dbReference>
<dbReference type="InterPro" id="IPR047602">
    <property type="entry name" value="SPASM_CteB-like"/>
</dbReference>
<dbReference type="CDD" id="cd01335">
    <property type="entry name" value="Radical_SAM"/>
    <property type="match status" value="1"/>
</dbReference>
<dbReference type="InterPro" id="IPR007197">
    <property type="entry name" value="rSAM"/>
</dbReference>
<dbReference type="GO" id="GO:0046872">
    <property type="term" value="F:metal ion binding"/>
    <property type="evidence" value="ECO:0007669"/>
    <property type="project" value="UniProtKB-KW"/>
</dbReference>
<reference evidence="9" key="1">
    <citation type="submission" date="2010-11" db="EMBL/GenBank/DDBJ databases">
        <title>The complete genome of Mahella australiensis DSM 15567.</title>
        <authorList>
            <consortium name="US DOE Joint Genome Institute (JGI-PGF)"/>
            <person name="Lucas S."/>
            <person name="Copeland A."/>
            <person name="Lapidus A."/>
            <person name="Bruce D."/>
            <person name="Goodwin L."/>
            <person name="Pitluck S."/>
            <person name="Kyrpides N."/>
            <person name="Mavromatis K."/>
            <person name="Pagani I."/>
            <person name="Ivanova N."/>
            <person name="Teshima H."/>
            <person name="Brettin T."/>
            <person name="Detter J.C."/>
            <person name="Han C."/>
            <person name="Tapia R."/>
            <person name="Land M."/>
            <person name="Hauser L."/>
            <person name="Markowitz V."/>
            <person name="Cheng J.-F."/>
            <person name="Hugenholtz P."/>
            <person name="Woyke T."/>
            <person name="Wu D."/>
            <person name="Spring S."/>
            <person name="Pukall R."/>
            <person name="Steenblock K."/>
            <person name="Schneider S."/>
            <person name="Klenk H.-P."/>
            <person name="Eisen J.A."/>
        </authorList>
    </citation>
    <scope>NUCLEOTIDE SEQUENCE [LARGE SCALE GENOMIC DNA]</scope>
    <source>
        <strain evidence="9">DSM 15567 / CIP 107919 / 50-1 BON</strain>
    </source>
</reference>
<evidence type="ECO:0000259" key="7">
    <source>
        <dbReference type="PROSITE" id="PS51918"/>
    </source>
</evidence>
<dbReference type="Proteomes" id="UP000008457">
    <property type="component" value="Chromosome"/>
</dbReference>
<evidence type="ECO:0000313" key="9">
    <source>
        <dbReference type="Proteomes" id="UP000008457"/>
    </source>
</evidence>
<proteinExistence type="predicted"/>
<dbReference type="Gene3D" id="3.20.20.70">
    <property type="entry name" value="Aldolase class I"/>
    <property type="match status" value="1"/>
</dbReference>
<evidence type="ECO:0000256" key="1">
    <source>
        <dbReference type="ARBA" id="ARBA00001966"/>
    </source>
</evidence>
<keyword evidence="3" id="KW-0949">S-adenosyl-L-methionine</keyword>